<reference evidence="2 3" key="1">
    <citation type="submission" date="2021-04" db="EMBL/GenBank/DDBJ databases">
        <authorList>
            <person name="Rakotoarivonina H."/>
        </authorList>
    </citation>
    <scope>NUCLEOTIDE SEQUENCE [LARGE SCALE GENOMIC DNA]</scope>
    <source>
        <strain evidence="2 3">XE</strain>
    </source>
</reference>
<organism evidence="2 3">
    <name type="scientific">Thermobacillus xylanilyticus</name>
    <dbReference type="NCBI Taxonomy" id="76633"/>
    <lineage>
        <taxon>Bacteria</taxon>
        <taxon>Bacillati</taxon>
        <taxon>Bacillota</taxon>
        <taxon>Bacilli</taxon>
        <taxon>Bacillales</taxon>
        <taxon>Paenibacillaceae</taxon>
        <taxon>Thermobacillus</taxon>
    </lineage>
</organism>
<evidence type="ECO:0000256" key="1">
    <source>
        <dbReference type="SAM" id="Phobius"/>
    </source>
</evidence>
<comment type="caution">
    <text evidence="2">The sequence shown here is derived from an EMBL/GenBank/DDBJ whole genome shotgun (WGS) entry which is preliminary data.</text>
</comment>
<protein>
    <recommendedName>
        <fullName evidence="4">Metal-dependent hydrolase</fullName>
    </recommendedName>
</protein>
<name>A0ABM8V9G0_THEXY</name>
<dbReference type="InterPro" id="IPR007404">
    <property type="entry name" value="YdjM-like"/>
</dbReference>
<feature type="transmembrane region" description="Helical" evidence="1">
    <location>
        <begin position="12"/>
        <end position="38"/>
    </location>
</feature>
<dbReference type="RefSeq" id="WP_244860699.1">
    <property type="nucleotide sequence ID" value="NZ_CAJRAY010000106.1"/>
</dbReference>
<keyword evidence="1" id="KW-0472">Membrane</keyword>
<dbReference type="EMBL" id="CAJRAY010000106">
    <property type="protein sequence ID" value="CAG5093526.1"/>
    <property type="molecule type" value="Genomic_DNA"/>
</dbReference>
<dbReference type="Pfam" id="PF04307">
    <property type="entry name" value="YdjM"/>
    <property type="match status" value="1"/>
</dbReference>
<evidence type="ECO:0000313" key="2">
    <source>
        <dbReference type="EMBL" id="CAG5093526.1"/>
    </source>
</evidence>
<evidence type="ECO:0008006" key="4">
    <source>
        <dbReference type="Google" id="ProtNLM"/>
    </source>
</evidence>
<dbReference type="Proteomes" id="UP000681526">
    <property type="component" value="Unassembled WGS sequence"/>
</dbReference>
<keyword evidence="3" id="KW-1185">Reference proteome</keyword>
<evidence type="ECO:0000313" key="3">
    <source>
        <dbReference type="Proteomes" id="UP000681526"/>
    </source>
</evidence>
<feature type="transmembrane region" description="Helical" evidence="1">
    <location>
        <begin position="80"/>
        <end position="98"/>
    </location>
</feature>
<feature type="transmembrane region" description="Helical" evidence="1">
    <location>
        <begin position="144"/>
        <end position="163"/>
    </location>
</feature>
<gene>
    <name evidence="2" type="primary">txxe 3549</name>
    <name evidence="2" type="ORF">TXXE_19825</name>
</gene>
<keyword evidence="1" id="KW-1133">Transmembrane helix</keyword>
<proteinExistence type="predicted"/>
<accession>A0ABM8V9G0</accession>
<sequence length="314" mass="35037">MVNDILHHACTGAIIALLFSTPKKTWFYLLLGAAAALLPDVTKELFQDSLLHSLIAAPFAAALFAGILKTIFKKEPFMRIFGSFLAAFVFGHLLLDLIDNGNAIFYPFVKEELEYSIISKSTPLVWIIALAAISAGLAFKRIRLLSAAGILTILLYIGFQAAAKEMVTNALHERYPFPNAAITVFPTGEWPWEAMNWSYHARSEQFLASGDSNATGGKISETLFYFTAPGEGLRYRVEEWTKTRESFVLKCFDEQNGQIVYSNHQTASIGVPRLDGRTFRHTRRPPRFRPESGVVLKAKKAASALRRTRLVRCS</sequence>
<keyword evidence="1" id="KW-0812">Transmembrane</keyword>
<feature type="transmembrane region" description="Helical" evidence="1">
    <location>
        <begin position="50"/>
        <end position="68"/>
    </location>
</feature>
<feature type="transmembrane region" description="Helical" evidence="1">
    <location>
        <begin position="118"/>
        <end position="137"/>
    </location>
</feature>